<dbReference type="KEGG" id="mam:Mesau_02749"/>
<evidence type="ECO:0000313" key="3">
    <source>
        <dbReference type="Proteomes" id="UP000010998"/>
    </source>
</evidence>
<accession>L0KM33</accession>
<protein>
    <submittedName>
        <fullName evidence="2">Uncharacterized protein</fullName>
    </submittedName>
</protein>
<proteinExistence type="predicted"/>
<gene>
    <name evidence="2" type="ordered locus">Mesau_02749</name>
</gene>
<organism evidence="2 3">
    <name type="scientific">Mesorhizobium australicum (strain HAMBI 3006 / LMG 24608 / WSM2073)</name>
    <dbReference type="NCBI Taxonomy" id="754035"/>
    <lineage>
        <taxon>Bacteria</taxon>
        <taxon>Pseudomonadati</taxon>
        <taxon>Pseudomonadota</taxon>
        <taxon>Alphaproteobacteria</taxon>
        <taxon>Hyphomicrobiales</taxon>
        <taxon>Phyllobacteriaceae</taxon>
        <taxon>Mesorhizobium</taxon>
    </lineage>
</organism>
<name>L0KM33_MESAW</name>
<keyword evidence="3" id="KW-1185">Reference proteome</keyword>
<reference evidence="3" key="1">
    <citation type="submission" date="2012-02" db="EMBL/GenBank/DDBJ databases">
        <title>Complete sequence of Mesorhizobium australicum WSM2073.</title>
        <authorList>
            <person name="Lucas S."/>
            <person name="Han J."/>
            <person name="Lapidus A."/>
            <person name="Cheng J.-F."/>
            <person name="Goodwin L."/>
            <person name="Pitluck S."/>
            <person name="Peters L."/>
            <person name="Gu W."/>
            <person name="Detter J.C."/>
            <person name="Han C."/>
            <person name="Tapia R."/>
            <person name="Land M."/>
            <person name="Hauser L."/>
            <person name="Kyrpides N."/>
            <person name="Ivanova N."/>
            <person name="Pagani I."/>
            <person name="Reeve W.G."/>
            <person name="Howieson J.G."/>
            <person name="Tiwari R.P."/>
            <person name="O'Hara G.W."/>
            <person name="Atkins C.A."/>
            <person name="Ronson C.W."/>
            <person name="Nandasena K.G."/>
            <person name="Woyke T."/>
        </authorList>
    </citation>
    <scope>NUCLEOTIDE SEQUENCE [LARGE SCALE GENOMIC DNA]</scope>
    <source>
        <strain evidence="3">LMG 24608 / HAMBI 3006 / WSM2073</strain>
    </source>
</reference>
<evidence type="ECO:0000313" key="2">
    <source>
        <dbReference type="EMBL" id="AGB45153.1"/>
    </source>
</evidence>
<dbReference type="AlphaFoldDB" id="L0KM33"/>
<dbReference type="STRING" id="754035.Mesau_02749"/>
<dbReference type="EMBL" id="CP003358">
    <property type="protein sequence ID" value="AGB45153.1"/>
    <property type="molecule type" value="Genomic_DNA"/>
</dbReference>
<sequence>MGHDPTRRSSFQKSRTRHATIHKSPRCRSGSTAVSASGVTVAPGLSQGSAPTPVYCSHLRVFACVQISWVATLIVGSAPRSACSTPAAATLAIVRRVHPEGLSEHVSWALDVLRLDASPEHGRTAAWDVRPGPLCEYHLRTSGDRAAGAVCRLQTIIQHHCQHHLIHRAEHPRDGEVWLALNASHNISKDQDGYRSSA</sequence>
<feature type="compositionally biased region" description="Basic residues" evidence="1">
    <location>
        <begin position="14"/>
        <end position="26"/>
    </location>
</feature>
<evidence type="ECO:0000256" key="1">
    <source>
        <dbReference type="SAM" id="MobiDB-lite"/>
    </source>
</evidence>
<dbReference type="Proteomes" id="UP000010998">
    <property type="component" value="Chromosome"/>
</dbReference>
<dbReference type="HOGENOM" id="CLU_1376753_0_0_5"/>
<feature type="region of interest" description="Disordered" evidence="1">
    <location>
        <begin position="1"/>
        <end position="32"/>
    </location>
</feature>